<dbReference type="InterPro" id="IPR015158">
    <property type="entry name" value="Bud22_dom"/>
</dbReference>
<feature type="compositionally biased region" description="Acidic residues" evidence="6">
    <location>
        <begin position="237"/>
        <end position="263"/>
    </location>
</feature>
<dbReference type="AlphaFoldDB" id="A0A4W5Q4N1"/>
<reference evidence="9" key="1">
    <citation type="submission" date="2018-06" db="EMBL/GenBank/DDBJ databases">
        <title>Genome assembly of Danube salmon.</title>
        <authorList>
            <person name="Macqueen D.J."/>
            <person name="Gundappa M.K."/>
        </authorList>
    </citation>
    <scope>NUCLEOTIDE SEQUENCE [LARGE SCALE GENOMIC DNA]</scope>
</reference>
<dbReference type="PANTHER" id="PTHR23325">
    <property type="entry name" value="SERUM RESPONSE FACTOR-BINDING"/>
    <property type="match status" value="1"/>
</dbReference>
<dbReference type="Pfam" id="PF09073">
    <property type="entry name" value="BUD22"/>
    <property type="match status" value="1"/>
</dbReference>
<dbReference type="Proteomes" id="UP000314982">
    <property type="component" value="Unassembled WGS sequence"/>
</dbReference>
<feature type="compositionally biased region" description="Basic and acidic residues" evidence="6">
    <location>
        <begin position="67"/>
        <end position="81"/>
    </location>
</feature>
<dbReference type="GO" id="GO:0030490">
    <property type="term" value="P:maturation of SSU-rRNA"/>
    <property type="evidence" value="ECO:0007669"/>
    <property type="project" value="TreeGrafter"/>
</dbReference>
<feature type="compositionally biased region" description="Polar residues" evidence="6">
    <location>
        <begin position="1"/>
        <end position="10"/>
    </location>
</feature>
<feature type="region of interest" description="Disordered" evidence="6">
    <location>
        <begin position="228"/>
        <end position="314"/>
    </location>
</feature>
<evidence type="ECO:0000256" key="2">
    <source>
        <dbReference type="ARBA" id="ARBA00023054"/>
    </source>
</evidence>
<reference evidence="8" key="2">
    <citation type="submission" date="2025-08" db="UniProtKB">
        <authorList>
            <consortium name="Ensembl"/>
        </authorList>
    </citation>
    <scope>IDENTIFICATION</scope>
</reference>
<sequence>MSSTDTQQVTMPDVLKTEAIPEDPNKQKISEIPKNDNKPVLLMKDKKTGLPTKDNNPAVQKKKNKKKPEIPRRKKKADDPSKPVPLNLNNEVVRMRKEVKRVRALVIRKLTRQIAGLKKKKGKEEDLERKRRRVGRLLEEIHEMKRLKPDPVTKAALQKNLSFEFVCKNPKATISDRAIARIATHPQFSKKIDTIKAAIKAFKDERMTVEKGDKKGTVKKQPLKVVEVIEQPKDSDGGVEGEEEEEGKVEGNDEEMDEEDDGTPAESQTVDEPAVIEKETVDKTVRVTEEDISPIENEESAIENTVADPQPKEMSEVDKTLMDSSTPFTIEAPQVVPTKNIVTMKNTPQKQVVQKLTKDTPATQKTQDPKPQKVTKPQNKDVKNKQDNEEEDSDDDDDDDEEEESDLESSGDEEKEYFDDSTEERFRKQSSQSDESDNDDFFLGKVTKFKKKSDTATAPPGGGEGKSSELGKNPLLEPLESLNPHQTELDELEARLNSKGKSVFCSSLSGSRGGRGGDRGRGSGGGRGRGGGRGMGRGGDRGGDFKNRGRGGHDGPSRGPGSHDRVSGRGRGDFVRQREGRGFSSIPSSQPPQQALHPSWEASKKRKEQQTVVVAFQGKKIKFDD</sequence>
<evidence type="ECO:0000256" key="3">
    <source>
        <dbReference type="ARBA" id="ARBA00025646"/>
    </source>
</evidence>
<evidence type="ECO:0000256" key="5">
    <source>
        <dbReference type="SAM" id="Coils"/>
    </source>
</evidence>
<dbReference type="STRING" id="62062.ENSHHUP00000067419"/>
<evidence type="ECO:0000313" key="9">
    <source>
        <dbReference type="Proteomes" id="UP000314982"/>
    </source>
</evidence>
<keyword evidence="9" id="KW-1185">Reference proteome</keyword>
<proteinExistence type="predicted"/>
<dbReference type="GO" id="GO:0030686">
    <property type="term" value="C:90S preribosome"/>
    <property type="evidence" value="ECO:0007669"/>
    <property type="project" value="TreeGrafter"/>
</dbReference>
<feature type="compositionally biased region" description="Basic and acidic residues" evidence="6">
    <location>
        <begin position="538"/>
        <end position="581"/>
    </location>
</feature>
<feature type="domain" description="Bud22" evidence="7">
    <location>
        <begin position="584"/>
        <end position="624"/>
    </location>
</feature>
<evidence type="ECO:0000259" key="7">
    <source>
        <dbReference type="Pfam" id="PF09073"/>
    </source>
</evidence>
<feature type="region of interest" description="Disordered" evidence="6">
    <location>
        <begin position="1"/>
        <end position="86"/>
    </location>
</feature>
<dbReference type="GO" id="GO:0005634">
    <property type="term" value="C:nucleus"/>
    <property type="evidence" value="ECO:0007669"/>
    <property type="project" value="TreeGrafter"/>
</dbReference>
<feature type="compositionally biased region" description="Gly residues" evidence="6">
    <location>
        <begin position="522"/>
        <end position="537"/>
    </location>
</feature>
<feature type="coiled-coil region" evidence="5">
    <location>
        <begin position="107"/>
        <end position="147"/>
    </location>
</feature>
<evidence type="ECO:0000256" key="1">
    <source>
        <dbReference type="ARBA" id="ARBA00013459"/>
    </source>
</evidence>
<comment type="function">
    <text evidence="3">May be involved in regulating transcriptional activation of cardiac genes during the aging process. May play a role in biosynthesis and/or processing of SLC2A4 in adipose cells.</text>
</comment>
<dbReference type="GeneTree" id="ENSGT00390000006478"/>
<feature type="compositionally biased region" description="Basic and acidic residues" evidence="6">
    <location>
        <begin position="378"/>
        <end position="387"/>
    </location>
</feature>
<feature type="compositionally biased region" description="Acidic residues" evidence="6">
    <location>
        <begin position="290"/>
        <end position="301"/>
    </location>
</feature>
<dbReference type="InterPro" id="IPR037393">
    <property type="entry name" value="Bud22/SRFB1"/>
</dbReference>
<feature type="compositionally biased region" description="Acidic residues" evidence="6">
    <location>
        <begin position="388"/>
        <end position="422"/>
    </location>
</feature>
<reference evidence="8" key="3">
    <citation type="submission" date="2025-09" db="UniProtKB">
        <authorList>
            <consortium name="Ensembl"/>
        </authorList>
    </citation>
    <scope>IDENTIFICATION</scope>
</reference>
<feature type="compositionally biased region" description="Low complexity" evidence="6">
    <location>
        <begin position="468"/>
        <end position="484"/>
    </location>
</feature>
<evidence type="ECO:0000256" key="4">
    <source>
        <dbReference type="ARBA" id="ARBA00033254"/>
    </source>
</evidence>
<keyword evidence="2 5" id="KW-0175">Coiled coil</keyword>
<name>A0A4W5Q4N1_9TELE</name>
<feature type="compositionally biased region" description="Basic and acidic residues" evidence="6">
    <location>
        <begin position="23"/>
        <end position="48"/>
    </location>
</feature>
<feature type="compositionally biased region" description="Low complexity" evidence="6">
    <location>
        <begin position="584"/>
        <end position="594"/>
    </location>
</feature>
<evidence type="ECO:0000313" key="8">
    <source>
        <dbReference type="Ensembl" id="ENSHHUP00000067419.1"/>
    </source>
</evidence>
<protein>
    <recommendedName>
        <fullName evidence="1">Serum response factor-binding protein 1</fullName>
    </recommendedName>
    <alternativeName>
        <fullName evidence="4">SRF-dependent transcription regulation-associated protein</fullName>
    </alternativeName>
</protein>
<dbReference type="PANTHER" id="PTHR23325:SF1">
    <property type="entry name" value="SERUM RESPONSE FACTOR-BINDING PROTEIN 1"/>
    <property type="match status" value="1"/>
</dbReference>
<dbReference type="Ensembl" id="ENSHHUT00000069688.1">
    <property type="protein sequence ID" value="ENSHHUP00000067419.1"/>
    <property type="gene ID" value="ENSHHUG00000039742.1"/>
</dbReference>
<feature type="compositionally biased region" description="Basic and acidic residues" evidence="6">
    <location>
        <begin position="275"/>
        <end position="289"/>
    </location>
</feature>
<accession>A0A4W5Q4N1</accession>
<organism evidence="8 9">
    <name type="scientific">Hucho hucho</name>
    <name type="common">huchen</name>
    <dbReference type="NCBI Taxonomy" id="62062"/>
    <lineage>
        <taxon>Eukaryota</taxon>
        <taxon>Metazoa</taxon>
        <taxon>Chordata</taxon>
        <taxon>Craniata</taxon>
        <taxon>Vertebrata</taxon>
        <taxon>Euteleostomi</taxon>
        <taxon>Actinopterygii</taxon>
        <taxon>Neopterygii</taxon>
        <taxon>Teleostei</taxon>
        <taxon>Protacanthopterygii</taxon>
        <taxon>Salmoniformes</taxon>
        <taxon>Salmonidae</taxon>
        <taxon>Salmoninae</taxon>
        <taxon>Hucho</taxon>
    </lineage>
</organism>
<evidence type="ECO:0000256" key="6">
    <source>
        <dbReference type="SAM" id="MobiDB-lite"/>
    </source>
</evidence>
<feature type="region of interest" description="Disordered" evidence="6">
    <location>
        <begin position="327"/>
        <end position="610"/>
    </location>
</feature>
<feature type="compositionally biased region" description="Polar residues" evidence="6">
    <location>
        <begin position="340"/>
        <end position="366"/>
    </location>
</feature>